<dbReference type="Proteomes" id="UP000033035">
    <property type="component" value="Unassembled WGS sequence"/>
</dbReference>
<dbReference type="Gene3D" id="2.60.40.1120">
    <property type="entry name" value="Carboxypeptidase-like, regulatory domain"/>
    <property type="match status" value="1"/>
</dbReference>
<dbReference type="PATRIC" id="fig|1203610.3.peg.2749"/>
<accession>A0A0F5JBT9</accession>
<evidence type="ECO:0000313" key="4">
    <source>
        <dbReference type="Proteomes" id="UP000033035"/>
    </source>
</evidence>
<protein>
    <recommendedName>
        <fullName evidence="5">DUF3823 domain-containing protein</fullName>
    </recommendedName>
</protein>
<keyword evidence="4" id="KW-1185">Reference proteome</keyword>
<comment type="caution">
    <text evidence="3">The sequence shown here is derived from an EMBL/GenBank/DDBJ whole genome shotgun (WGS) entry which is preliminary data.</text>
</comment>
<sequence>MVICSFCLTSCLSDLDNYESPNGGIKGQILDAETNEPIPLPVQGSTGIIINMFEQNTDATQSVDFYAQMDGSYENSKLFNCDYKIVVNGPFVSPCEEFVTVKGQTTLDLKATPFARISASAQVAGKKVTVTYRVIPTSSNYDVSEVYGYWNFAPGVDNGSANQAGKQTVNEKEGTIVFDLENDKNYKDNLYKIQGNGNKIYVRIGAKTEGVINYSTIIETIVQ</sequence>
<organism evidence="3 4">
    <name type="scientific">Parabacteroides gordonii MS-1 = DSM 23371</name>
    <dbReference type="NCBI Taxonomy" id="1203610"/>
    <lineage>
        <taxon>Bacteria</taxon>
        <taxon>Pseudomonadati</taxon>
        <taxon>Bacteroidota</taxon>
        <taxon>Bacteroidia</taxon>
        <taxon>Bacteroidales</taxon>
        <taxon>Tannerellaceae</taxon>
        <taxon>Parabacteroides</taxon>
    </lineage>
</organism>
<feature type="domain" description="DUF3823" evidence="2">
    <location>
        <begin position="119"/>
        <end position="216"/>
    </location>
</feature>
<dbReference type="Pfam" id="PF12866">
    <property type="entry name" value="DUF3823"/>
    <property type="match status" value="1"/>
</dbReference>
<evidence type="ECO:0008006" key="5">
    <source>
        <dbReference type="Google" id="ProtNLM"/>
    </source>
</evidence>
<gene>
    <name evidence="3" type="ORF">HMPREF1536_02684</name>
</gene>
<name>A0A0F5JBT9_9BACT</name>
<dbReference type="STRING" id="1203610.HMPREF1536_02684"/>
<evidence type="ECO:0000259" key="1">
    <source>
        <dbReference type="Pfam" id="PF12866"/>
    </source>
</evidence>
<feature type="domain" description="DUF3823" evidence="1">
    <location>
        <begin position="25"/>
        <end position="110"/>
    </location>
</feature>
<dbReference type="AlphaFoldDB" id="A0A0F5JBT9"/>
<reference evidence="3 4" key="1">
    <citation type="submission" date="2013-04" db="EMBL/GenBank/DDBJ databases">
        <title>The Genome Sequence of Parabacteroides gordonii DSM 23371.</title>
        <authorList>
            <consortium name="The Broad Institute Genomics Platform"/>
            <person name="Earl A."/>
            <person name="Ward D."/>
            <person name="Feldgarden M."/>
            <person name="Gevers D."/>
            <person name="Martens E."/>
            <person name="Sakamoto M."/>
            <person name="Benno Y."/>
            <person name="Suzuki N."/>
            <person name="Matsunaga N."/>
            <person name="Koshihara K."/>
            <person name="Seki M."/>
            <person name="Komiya H."/>
            <person name="Walker B."/>
            <person name="Young S."/>
            <person name="Zeng Q."/>
            <person name="Gargeya S."/>
            <person name="Fitzgerald M."/>
            <person name="Haas B."/>
            <person name="Abouelleil A."/>
            <person name="Allen A.W."/>
            <person name="Alvarado L."/>
            <person name="Arachchi H.M."/>
            <person name="Berlin A.M."/>
            <person name="Chapman S.B."/>
            <person name="Gainer-Dewar J."/>
            <person name="Goldberg J."/>
            <person name="Griggs A."/>
            <person name="Gujja S."/>
            <person name="Hansen M."/>
            <person name="Howarth C."/>
            <person name="Imamovic A."/>
            <person name="Ireland A."/>
            <person name="Larimer J."/>
            <person name="McCowan C."/>
            <person name="Murphy C."/>
            <person name="Pearson M."/>
            <person name="Poon T.W."/>
            <person name="Priest M."/>
            <person name="Roberts A."/>
            <person name="Saif S."/>
            <person name="Shea T."/>
            <person name="Sisk P."/>
            <person name="Sykes S."/>
            <person name="Wortman J."/>
            <person name="Nusbaum C."/>
            <person name="Birren B."/>
        </authorList>
    </citation>
    <scope>NUCLEOTIDE SEQUENCE [LARGE SCALE GENOMIC DNA]</scope>
    <source>
        <strain evidence="3 4">MS-1</strain>
    </source>
</reference>
<evidence type="ECO:0000259" key="2">
    <source>
        <dbReference type="Pfam" id="PF18003"/>
    </source>
</evidence>
<evidence type="ECO:0000313" key="3">
    <source>
        <dbReference type="EMBL" id="KKB55224.1"/>
    </source>
</evidence>
<dbReference type="EMBL" id="AQHW01000015">
    <property type="protein sequence ID" value="KKB55224.1"/>
    <property type="molecule type" value="Genomic_DNA"/>
</dbReference>
<dbReference type="HOGENOM" id="CLU_089648_0_0_10"/>
<dbReference type="InterPro" id="IPR041186">
    <property type="entry name" value="DUF3823_C"/>
</dbReference>
<dbReference type="InterPro" id="IPR024278">
    <property type="entry name" value="DUF3823_N"/>
</dbReference>
<proteinExistence type="predicted"/>
<dbReference type="Pfam" id="PF18003">
    <property type="entry name" value="DUF3823_C"/>
    <property type="match status" value="1"/>
</dbReference>